<keyword evidence="4" id="KW-1185">Reference proteome</keyword>
<accession>A0A844ZGV2</accession>
<dbReference type="NCBIfam" id="TIGR01841">
    <property type="entry name" value="phasin"/>
    <property type="match status" value="1"/>
</dbReference>
<proteinExistence type="predicted"/>
<feature type="compositionally biased region" description="Basic and acidic residues" evidence="1">
    <location>
        <begin position="57"/>
        <end position="66"/>
    </location>
</feature>
<dbReference type="OrthoDB" id="8479795at2"/>
<protein>
    <submittedName>
        <fullName evidence="3">TIGR01841 family phasin</fullName>
    </submittedName>
</protein>
<gene>
    <name evidence="3" type="primary">phaP</name>
    <name evidence="3" type="ORF">GRI38_13705</name>
</gene>
<dbReference type="AlphaFoldDB" id="A0A844ZGV2"/>
<feature type="compositionally biased region" description="Low complexity" evidence="1">
    <location>
        <begin position="75"/>
        <end position="86"/>
    </location>
</feature>
<dbReference type="Proteomes" id="UP000433104">
    <property type="component" value="Unassembled WGS sequence"/>
</dbReference>
<evidence type="ECO:0000256" key="1">
    <source>
        <dbReference type="SAM" id="MobiDB-lite"/>
    </source>
</evidence>
<reference evidence="3 4" key="1">
    <citation type="submission" date="2019-12" db="EMBL/GenBank/DDBJ databases">
        <title>Genomic-based taxomic classification of the family Erythrobacteraceae.</title>
        <authorList>
            <person name="Xu L."/>
        </authorList>
    </citation>
    <scope>NUCLEOTIDE SEQUENCE [LARGE SCALE GENOMIC DNA]</scope>
    <source>
        <strain evidence="3 4">MCCC 1A09962</strain>
    </source>
</reference>
<evidence type="ECO:0000313" key="4">
    <source>
        <dbReference type="Proteomes" id="UP000433104"/>
    </source>
</evidence>
<feature type="compositionally biased region" description="Low complexity" evidence="1">
    <location>
        <begin position="109"/>
        <end position="123"/>
    </location>
</feature>
<dbReference type="InterPro" id="IPR018968">
    <property type="entry name" value="Phasin"/>
</dbReference>
<dbReference type="Pfam" id="PF09361">
    <property type="entry name" value="Phasin_2"/>
    <property type="match status" value="1"/>
</dbReference>
<dbReference type="InterPro" id="IPR010127">
    <property type="entry name" value="Phasin_subfam-1"/>
</dbReference>
<dbReference type="EMBL" id="WTYW01000006">
    <property type="protein sequence ID" value="MXO87085.1"/>
    <property type="molecule type" value="Genomic_DNA"/>
</dbReference>
<comment type="caution">
    <text evidence="3">The sequence shown here is derived from an EMBL/GenBank/DDBJ whole genome shotgun (WGS) entry which is preliminary data.</text>
</comment>
<name>A0A844ZGV2_9SPHN</name>
<feature type="domain" description="Phasin" evidence="2">
    <location>
        <begin position="175"/>
        <end position="273"/>
    </location>
</feature>
<evidence type="ECO:0000259" key="2">
    <source>
        <dbReference type="Pfam" id="PF09361"/>
    </source>
</evidence>
<feature type="compositionally biased region" description="Basic and acidic residues" evidence="1">
    <location>
        <begin position="1"/>
        <end position="18"/>
    </location>
</feature>
<feature type="region of interest" description="Disordered" evidence="1">
    <location>
        <begin position="1"/>
        <end position="22"/>
    </location>
</feature>
<evidence type="ECO:0000313" key="3">
    <source>
        <dbReference type="EMBL" id="MXO87085.1"/>
    </source>
</evidence>
<sequence length="284" mass="29684">MADTKNDAPGDAAAERAYADAASGSVNIKKIAEAVDADAPASDAAAEKTAESTALEVKADKAEPAKAKPKKAAAKKVAATKSPSAKAVKKAKPVAKKPAEKKPAPKPAAPVKTAAPKKPAAKPSIKPVEIKKTKEVKMTDTVSIPNYTASFTEAAADMQSRLQAAFDKSTGMAGEMSELAKGNVEAAVESGKVWSEGLQDMSRTAVEDAKSAYETMTADVKQMAAVKNPSELMQLQGEMVRRNFDAMITQTSKNTEAMMKLMNDAFAPISNRVSVAVEKVSKAA</sequence>
<feature type="region of interest" description="Disordered" evidence="1">
    <location>
        <begin position="36"/>
        <end position="124"/>
    </location>
</feature>
<organism evidence="3 4">
    <name type="scientific">Parapontixanthobacter aurantiacus</name>
    <dbReference type="NCBI Taxonomy" id="1463599"/>
    <lineage>
        <taxon>Bacteria</taxon>
        <taxon>Pseudomonadati</taxon>
        <taxon>Pseudomonadota</taxon>
        <taxon>Alphaproteobacteria</taxon>
        <taxon>Sphingomonadales</taxon>
        <taxon>Erythrobacteraceae</taxon>
        <taxon>Parapontixanthobacter</taxon>
    </lineage>
</organism>